<dbReference type="InterPro" id="IPR052018">
    <property type="entry name" value="PHP_domain"/>
</dbReference>
<evidence type="ECO:0000259" key="1">
    <source>
        <dbReference type="SMART" id="SM00481"/>
    </source>
</evidence>
<accession>A0A1I3BK42</accession>
<dbReference type="GO" id="GO:0004534">
    <property type="term" value="F:5'-3' RNA exonuclease activity"/>
    <property type="evidence" value="ECO:0007669"/>
    <property type="project" value="TreeGrafter"/>
</dbReference>
<dbReference type="Proteomes" id="UP000183639">
    <property type="component" value="Unassembled WGS sequence"/>
</dbReference>
<dbReference type="GO" id="GO:0035312">
    <property type="term" value="F:5'-3' DNA exonuclease activity"/>
    <property type="evidence" value="ECO:0007669"/>
    <property type="project" value="TreeGrafter"/>
</dbReference>
<dbReference type="PANTHER" id="PTHR42924:SF3">
    <property type="entry name" value="POLYMERASE_HISTIDINOL PHOSPHATASE N-TERMINAL DOMAIN-CONTAINING PROTEIN"/>
    <property type="match status" value="1"/>
</dbReference>
<dbReference type="PANTHER" id="PTHR42924">
    <property type="entry name" value="EXONUCLEASE"/>
    <property type="match status" value="1"/>
</dbReference>
<dbReference type="EMBL" id="FOQK01000001">
    <property type="protein sequence ID" value="SFH62299.1"/>
    <property type="molecule type" value="Genomic_DNA"/>
</dbReference>
<evidence type="ECO:0000313" key="3">
    <source>
        <dbReference type="Proteomes" id="UP000183639"/>
    </source>
</evidence>
<dbReference type="InterPro" id="IPR003141">
    <property type="entry name" value="Pol/His_phosphatase_N"/>
</dbReference>
<dbReference type="RefSeq" id="WP_075441310.1">
    <property type="nucleotide sequence ID" value="NZ_FOQK01000001.1"/>
</dbReference>
<name>A0A1I3BK42_SELRU</name>
<dbReference type="CDD" id="cd07438">
    <property type="entry name" value="PHP_HisPPase_AMP"/>
    <property type="match status" value="1"/>
</dbReference>
<dbReference type="InterPro" id="IPR016195">
    <property type="entry name" value="Pol/histidinol_Pase-like"/>
</dbReference>
<dbReference type="SMART" id="SM00481">
    <property type="entry name" value="POLIIIAc"/>
    <property type="match status" value="1"/>
</dbReference>
<dbReference type="Gene3D" id="3.20.20.140">
    <property type="entry name" value="Metal-dependent hydrolases"/>
    <property type="match status" value="1"/>
</dbReference>
<sequence length="286" mass="31666">MKTVDLHVHSLVSDGSYRPAELVRLAKERGLSALALTDHDVIAGNAEAAAAAKEAGIEFIPGMELAATFGERKVHIVCLGFDPKHPSFQKVYKKIRAVKEGKIEEIIAYVRDKGVDISVEKVRPFAYDGPFDRYAIMRYLVSLHMYDRAQPLWDNYLDPAAAELGLNKTITVEEALPLIHEAGGVTSLAHFHKNIGLKGLTREQQEEAICYLHSLGLDGMERYYPNYTEEDKAFAAAMIDKYSLLPTGGTDFHGTNRPGIELGTGIDNNMAVPYEFFAQVRAHCGK</sequence>
<proteinExistence type="predicted"/>
<feature type="domain" description="Polymerase/histidinol phosphatase N-terminal" evidence="1">
    <location>
        <begin position="4"/>
        <end position="69"/>
    </location>
</feature>
<protein>
    <recommendedName>
        <fullName evidence="1">Polymerase/histidinol phosphatase N-terminal domain-containing protein</fullName>
    </recommendedName>
</protein>
<reference evidence="2 3" key="1">
    <citation type="submission" date="2016-10" db="EMBL/GenBank/DDBJ databases">
        <authorList>
            <person name="de Groot N.N."/>
        </authorList>
    </citation>
    <scope>NUCLEOTIDE SEQUENCE [LARGE SCALE GENOMIC DNA]</scope>
    <source>
        <strain evidence="2 3">Z108</strain>
    </source>
</reference>
<dbReference type="AlphaFoldDB" id="A0A1I3BK42"/>
<dbReference type="Gene3D" id="1.10.150.650">
    <property type="match status" value="1"/>
</dbReference>
<gene>
    <name evidence="2" type="ORF">SAMN04487861_10117</name>
</gene>
<organism evidence="2 3">
    <name type="scientific">Selenomonas ruminantium</name>
    <dbReference type="NCBI Taxonomy" id="971"/>
    <lineage>
        <taxon>Bacteria</taxon>
        <taxon>Bacillati</taxon>
        <taxon>Bacillota</taxon>
        <taxon>Negativicutes</taxon>
        <taxon>Selenomonadales</taxon>
        <taxon>Selenomonadaceae</taxon>
        <taxon>Selenomonas</taxon>
    </lineage>
</organism>
<dbReference type="InterPro" id="IPR004013">
    <property type="entry name" value="PHP_dom"/>
</dbReference>
<evidence type="ECO:0000313" key="2">
    <source>
        <dbReference type="EMBL" id="SFH62299.1"/>
    </source>
</evidence>
<dbReference type="Pfam" id="PF02811">
    <property type="entry name" value="PHP"/>
    <property type="match status" value="1"/>
</dbReference>
<dbReference type="OrthoDB" id="9804333at2"/>
<dbReference type="SUPFAM" id="SSF89550">
    <property type="entry name" value="PHP domain-like"/>
    <property type="match status" value="1"/>
</dbReference>